<proteinExistence type="predicted"/>
<gene>
    <name evidence="1" type="ORF">ABIA52_000544</name>
</gene>
<name>A0ABW8N422_9MICC</name>
<dbReference type="Pfam" id="PF08877">
    <property type="entry name" value="MepB-like"/>
    <property type="match status" value="1"/>
</dbReference>
<reference evidence="1 2" key="1">
    <citation type="submission" date="2024-10" db="EMBL/GenBank/DDBJ databases">
        <title>Novel secondary metabolite-producing bacteria for plant disease control.</title>
        <authorList>
            <person name="Chevrette M."/>
        </authorList>
    </citation>
    <scope>NUCLEOTIDE SEQUENCE [LARGE SCALE GENOMIC DNA]</scope>
    <source>
        <strain evidence="1 2">J30 TE3557</strain>
    </source>
</reference>
<dbReference type="InterPro" id="IPR011235">
    <property type="entry name" value="MepB-like"/>
</dbReference>
<organism evidence="1 2">
    <name type="scientific">Paenarthrobacter histidinolovorans</name>
    <dbReference type="NCBI Taxonomy" id="43664"/>
    <lineage>
        <taxon>Bacteria</taxon>
        <taxon>Bacillati</taxon>
        <taxon>Actinomycetota</taxon>
        <taxon>Actinomycetes</taxon>
        <taxon>Micrococcales</taxon>
        <taxon>Micrococcaceae</taxon>
        <taxon>Paenarthrobacter</taxon>
    </lineage>
</organism>
<dbReference type="Proteomes" id="UP001620520">
    <property type="component" value="Unassembled WGS sequence"/>
</dbReference>
<dbReference type="RefSeq" id="WP_404593470.1">
    <property type="nucleotide sequence ID" value="NZ_JBIYEW010000003.1"/>
</dbReference>
<sequence>MNFHAFERFVARQPLPEDSLGVVHAEEQNSDYESGVALIAGEQWRIRTARITPTKPGAFVAVWKRDDSGSTRPFTVEESLSGLLVFVEDRVEDRVGDRERFGAFRFTPEQLISLGYVSSGPRSGKRGFRVYPSWCTDLNPQALRTQRGQAAAFVEFPSTCAASPAALLGTASR</sequence>
<evidence type="ECO:0008006" key="3">
    <source>
        <dbReference type="Google" id="ProtNLM"/>
    </source>
</evidence>
<dbReference type="EMBL" id="JBIYEW010000003">
    <property type="protein sequence ID" value="MFK4637655.1"/>
    <property type="molecule type" value="Genomic_DNA"/>
</dbReference>
<comment type="caution">
    <text evidence="1">The sequence shown here is derived from an EMBL/GenBank/DDBJ whole genome shotgun (WGS) entry which is preliminary data.</text>
</comment>
<dbReference type="InterPro" id="IPR038231">
    <property type="entry name" value="MepB-like_sf"/>
</dbReference>
<keyword evidence="2" id="KW-1185">Reference proteome</keyword>
<dbReference type="Gene3D" id="3.40.1350.140">
    <property type="entry name" value="MepB-like"/>
    <property type="match status" value="1"/>
</dbReference>
<accession>A0ABW8N422</accession>
<evidence type="ECO:0000313" key="1">
    <source>
        <dbReference type="EMBL" id="MFK4637655.1"/>
    </source>
</evidence>
<protein>
    <recommendedName>
        <fullName evidence="3">MepB protein</fullName>
    </recommendedName>
</protein>
<evidence type="ECO:0000313" key="2">
    <source>
        <dbReference type="Proteomes" id="UP001620520"/>
    </source>
</evidence>